<feature type="transmembrane region" description="Helical" evidence="1">
    <location>
        <begin position="20"/>
        <end position="45"/>
    </location>
</feature>
<accession>A0A538U6R6</accession>
<sequence>MNLTLLLATWRQRLMSPIRVVLLGGLLVVPLLGVAFVHGAGLSILGDSVGLTLVFAVGMIGQDVSSGVLQLLFARPVRRPEYVWSRWLATGLAATAVG</sequence>
<dbReference type="Proteomes" id="UP000319771">
    <property type="component" value="Unassembled WGS sequence"/>
</dbReference>
<name>A0A538U6R6_UNCEI</name>
<keyword evidence="1" id="KW-0812">Transmembrane</keyword>
<evidence type="ECO:0000313" key="2">
    <source>
        <dbReference type="EMBL" id="TMQ71594.1"/>
    </source>
</evidence>
<dbReference type="AlphaFoldDB" id="A0A538U6R6"/>
<reference evidence="2 3" key="1">
    <citation type="journal article" date="2019" name="Nat. Microbiol.">
        <title>Mediterranean grassland soil C-N compound turnover is dependent on rainfall and depth, and is mediated by genomically divergent microorganisms.</title>
        <authorList>
            <person name="Diamond S."/>
            <person name="Andeer P.F."/>
            <person name="Li Z."/>
            <person name="Crits-Christoph A."/>
            <person name="Burstein D."/>
            <person name="Anantharaman K."/>
            <person name="Lane K.R."/>
            <person name="Thomas B.C."/>
            <person name="Pan C."/>
            <person name="Northen T.R."/>
            <person name="Banfield J.F."/>
        </authorList>
    </citation>
    <scope>NUCLEOTIDE SEQUENCE [LARGE SCALE GENOMIC DNA]</scope>
    <source>
        <strain evidence="2">WS_11</strain>
    </source>
</reference>
<evidence type="ECO:0000313" key="3">
    <source>
        <dbReference type="Proteomes" id="UP000319771"/>
    </source>
</evidence>
<organism evidence="2 3">
    <name type="scientific">Eiseniibacteriota bacterium</name>
    <dbReference type="NCBI Taxonomy" id="2212470"/>
    <lineage>
        <taxon>Bacteria</taxon>
        <taxon>Candidatus Eiseniibacteriota</taxon>
    </lineage>
</organism>
<dbReference type="EMBL" id="VBPB01000155">
    <property type="protein sequence ID" value="TMQ71594.1"/>
    <property type="molecule type" value="Genomic_DNA"/>
</dbReference>
<proteinExistence type="predicted"/>
<feature type="transmembrane region" description="Helical" evidence="1">
    <location>
        <begin position="51"/>
        <end position="73"/>
    </location>
</feature>
<protein>
    <submittedName>
        <fullName evidence="2">Uncharacterized protein</fullName>
    </submittedName>
</protein>
<feature type="non-terminal residue" evidence="2">
    <location>
        <position position="98"/>
    </location>
</feature>
<gene>
    <name evidence="2" type="ORF">E6K81_09690</name>
</gene>
<evidence type="ECO:0000256" key="1">
    <source>
        <dbReference type="SAM" id="Phobius"/>
    </source>
</evidence>
<comment type="caution">
    <text evidence="2">The sequence shown here is derived from an EMBL/GenBank/DDBJ whole genome shotgun (WGS) entry which is preliminary data.</text>
</comment>
<keyword evidence="1" id="KW-1133">Transmembrane helix</keyword>
<keyword evidence="1" id="KW-0472">Membrane</keyword>